<dbReference type="InterPro" id="IPR036890">
    <property type="entry name" value="HATPase_C_sf"/>
</dbReference>
<accession>A0ABR7YGR5</accession>
<feature type="domain" description="Signal transduction histidine kinase internal region" evidence="2">
    <location>
        <begin position="157"/>
        <end position="236"/>
    </location>
</feature>
<keyword evidence="1" id="KW-0812">Transmembrane</keyword>
<dbReference type="InterPro" id="IPR050640">
    <property type="entry name" value="Bact_2-comp_sensor_kinase"/>
</dbReference>
<reference evidence="3 4" key="1">
    <citation type="submission" date="2020-08" db="EMBL/GenBank/DDBJ databases">
        <title>Sphingobacterium sp. DN04309 isolated from aquaculture water.</title>
        <authorList>
            <person name="Zhang M."/>
        </authorList>
    </citation>
    <scope>NUCLEOTIDE SEQUENCE [LARGE SCALE GENOMIC DNA]</scope>
    <source>
        <strain evidence="3 4">DN04309</strain>
    </source>
</reference>
<evidence type="ECO:0000313" key="4">
    <source>
        <dbReference type="Proteomes" id="UP000651271"/>
    </source>
</evidence>
<feature type="transmembrane region" description="Helical" evidence="1">
    <location>
        <begin position="75"/>
        <end position="101"/>
    </location>
</feature>
<keyword evidence="1" id="KW-0472">Membrane</keyword>
<dbReference type="Pfam" id="PF06580">
    <property type="entry name" value="His_kinase"/>
    <property type="match status" value="1"/>
</dbReference>
<dbReference type="EMBL" id="JACOIJ010000027">
    <property type="protein sequence ID" value="MBD1430429.1"/>
    <property type="molecule type" value="Genomic_DNA"/>
</dbReference>
<keyword evidence="4" id="KW-1185">Reference proteome</keyword>
<dbReference type="PANTHER" id="PTHR34220:SF7">
    <property type="entry name" value="SENSOR HISTIDINE KINASE YPDA"/>
    <property type="match status" value="1"/>
</dbReference>
<evidence type="ECO:0000313" key="3">
    <source>
        <dbReference type="EMBL" id="MBD1430429.1"/>
    </source>
</evidence>
<feature type="transmembrane region" description="Helical" evidence="1">
    <location>
        <begin position="113"/>
        <end position="136"/>
    </location>
</feature>
<evidence type="ECO:0000256" key="1">
    <source>
        <dbReference type="SAM" id="Phobius"/>
    </source>
</evidence>
<proteinExistence type="predicted"/>
<dbReference type="GO" id="GO:0016301">
    <property type="term" value="F:kinase activity"/>
    <property type="evidence" value="ECO:0007669"/>
    <property type="project" value="UniProtKB-KW"/>
</dbReference>
<sequence length="347" mass="41034">MFSLFKINSKTALVHFSVWIIFVLYFAVSYFLLWWEFKPIKVSYIEPLISAIAMALCCYLIFSSMKFYNPSKKQYLKIIGFCFALTIMSLVISIFCIYQFFDSPSLVHYYHKLPYKFIINFLVLSCIMIINIFWNVQEEALENDRRKLESERLVRDAELYNLRQQLQPHFLFNSLNSIIALIGVKPDLAKKMTFQLSDFLRGTMRKDDKQLIPLADEIKHLELYLEIEKVRFGHRLKTHFEYDNELLHAKVPCMIIQPLMENAIKHGLYNIIGDVDINTHISMEHNMLTIEITNPYDTDQFYNKKGTGFGLSSIQRRLFLIYSRTDLLQIRKTENQFTAIIKIPQHD</sequence>
<feature type="transmembrane region" description="Helical" evidence="1">
    <location>
        <begin position="44"/>
        <end position="63"/>
    </location>
</feature>
<keyword evidence="1" id="KW-1133">Transmembrane helix</keyword>
<protein>
    <submittedName>
        <fullName evidence="3">Histidine kinase</fullName>
    </submittedName>
</protein>
<organism evidence="3 4">
    <name type="scientific">Sphingobacterium litopenaei</name>
    <dbReference type="NCBI Taxonomy" id="2763500"/>
    <lineage>
        <taxon>Bacteria</taxon>
        <taxon>Pseudomonadati</taxon>
        <taxon>Bacteroidota</taxon>
        <taxon>Sphingobacteriia</taxon>
        <taxon>Sphingobacteriales</taxon>
        <taxon>Sphingobacteriaceae</taxon>
        <taxon>Sphingobacterium</taxon>
    </lineage>
</organism>
<name>A0ABR7YGR5_9SPHI</name>
<feature type="transmembrane region" description="Helical" evidence="1">
    <location>
        <begin position="12"/>
        <end position="32"/>
    </location>
</feature>
<keyword evidence="3" id="KW-0418">Kinase</keyword>
<gene>
    <name evidence="3" type="ORF">H8B04_12800</name>
</gene>
<dbReference type="InterPro" id="IPR010559">
    <property type="entry name" value="Sig_transdc_His_kin_internal"/>
</dbReference>
<keyword evidence="3" id="KW-0808">Transferase</keyword>
<dbReference type="Proteomes" id="UP000651271">
    <property type="component" value="Unassembled WGS sequence"/>
</dbReference>
<comment type="caution">
    <text evidence="3">The sequence shown here is derived from an EMBL/GenBank/DDBJ whole genome shotgun (WGS) entry which is preliminary data.</text>
</comment>
<dbReference type="SUPFAM" id="SSF55874">
    <property type="entry name" value="ATPase domain of HSP90 chaperone/DNA topoisomerase II/histidine kinase"/>
    <property type="match status" value="1"/>
</dbReference>
<evidence type="ECO:0000259" key="2">
    <source>
        <dbReference type="Pfam" id="PF06580"/>
    </source>
</evidence>
<dbReference type="PANTHER" id="PTHR34220">
    <property type="entry name" value="SENSOR HISTIDINE KINASE YPDA"/>
    <property type="match status" value="1"/>
</dbReference>
<dbReference type="Gene3D" id="3.30.565.10">
    <property type="entry name" value="Histidine kinase-like ATPase, C-terminal domain"/>
    <property type="match status" value="1"/>
</dbReference>